<evidence type="ECO:0000256" key="3">
    <source>
        <dbReference type="ARBA" id="ARBA00022801"/>
    </source>
</evidence>
<dbReference type="PROSITE" id="PS51257">
    <property type="entry name" value="PROKAR_LIPOPROTEIN"/>
    <property type="match status" value="1"/>
</dbReference>
<keyword evidence="3" id="KW-0378">Hydrolase</keyword>
<comment type="caution">
    <text evidence="7">The sequence shown here is derived from an EMBL/GenBank/DDBJ whole genome shotgun (WGS) entry which is preliminary data.</text>
</comment>
<evidence type="ECO:0000259" key="6">
    <source>
        <dbReference type="PROSITE" id="PS51782"/>
    </source>
</evidence>
<dbReference type="CDD" id="cd00118">
    <property type="entry name" value="LysM"/>
    <property type="match status" value="1"/>
</dbReference>
<evidence type="ECO:0000256" key="1">
    <source>
        <dbReference type="ARBA" id="ARBA00022529"/>
    </source>
</evidence>
<evidence type="ECO:0000313" key="7">
    <source>
        <dbReference type="EMBL" id="MFC3195995.1"/>
    </source>
</evidence>
<evidence type="ECO:0000256" key="4">
    <source>
        <dbReference type="ARBA" id="ARBA00032108"/>
    </source>
</evidence>
<sequence>MKRTLYALATVVLFASCLSKHEVLQNPRVSKRPVPTRTPPPTRIPTERPAKSTTGYTSTSGYEYIERYRNIAIEEMDRYGIPASIKLAQALLESGNGNSKLAREANNHFGIKCTPEWVGGKAYHDDDHRNDCFRVYKRAEDSFKDHSQFLLRKRYAALFELDKDDYKGWAKGLKAAGYATNPRYADLLIDLIERYQLHQYDRPESRSEKLRREEVVQTEIVENKPEELQVAQAKAPVRIDIHEVKQGDTLAAIARKYGMSAAELMDLNGLKTESLFVGQLILVSQ</sequence>
<dbReference type="PANTHER" id="PTHR33308:SF9">
    <property type="entry name" value="PEPTIDOGLYCAN HYDROLASE FLGJ"/>
    <property type="match status" value="1"/>
</dbReference>
<protein>
    <recommendedName>
        <fullName evidence="4">Peptidoglycan hydrolase</fullName>
    </recommendedName>
</protein>
<feature type="domain" description="LysM" evidence="6">
    <location>
        <begin position="240"/>
        <end position="283"/>
    </location>
</feature>
<dbReference type="Gene3D" id="3.10.350.10">
    <property type="entry name" value="LysM domain"/>
    <property type="match status" value="1"/>
</dbReference>
<evidence type="ECO:0000313" key="8">
    <source>
        <dbReference type="Proteomes" id="UP001595526"/>
    </source>
</evidence>
<dbReference type="SMART" id="SM00257">
    <property type="entry name" value="LysM"/>
    <property type="match status" value="1"/>
</dbReference>
<dbReference type="EMBL" id="JBHRTA010000003">
    <property type="protein sequence ID" value="MFC3195995.1"/>
    <property type="molecule type" value="Genomic_DNA"/>
</dbReference>
<dbReference type="InterPro" id="IPR002901">
    <property type="entry name" value="MGlyc_endo_b_GlcNAc-like_dom"/>
</dbReference>
<dbReference type="PANTHER" id="PTHR33308">
    <property type="entry name" value="PEPTIDOGLYCAN HYDROLASE FLGJ"/>
    <property type="match status" value="1"/>
</dbReference>
<organism evidence="7 8">
    <name type="scientific">Parapedobacter deserti</name>
    <dbReference type="NCBI Taxonomy" id="1912957"/>
    <lineage>
        <taxon>Bacteria</taxon>
        <taxon>Pseudomonadati</taxon>
        <taxon>Bacteroidota</taxon>
        <taxon>Sphingobacteriia</taxon>
        <taxon>Sphingobacteriales</taxon>
        <taxon>Sphingobacteriaceae</taxon>
        <taxon>Parapedobacter</taxon>
    </lineage>
</organism>
<dbReference type="InterPro" id="IPR036779">
    <property type="entry name" value="LysM_dom_sf"/>
</dbReference>
<name>A0ABV7JD13_9SPHI</name>
<accession>A0ABV7JD13</accession>
<dbReference type="RefSeq" id="WP_379018270.1">
    <property type="nucleotide sequence ID" value="NZ_JBHRTA010000003.1"/>
</dbReference>
<evidence type="ECO:0000256" key="2">
    <source>
        <dbReference type="ARBA" id="ARBA00022638"/>
    </source>
</evidence>
<dbReference type="InterPro" id="IPR051056">
    <property type="entry name" value="Glycosyl_Hydrolase_73"/>
</dbReference>
<evidence type="ECO:0000256" key="5">
    <source>
        <dbReference type="SAM" id="MobiDB-lite"/>
    </source>
</evidence>
<keyword evidence="2" id="KW-0081">Bacteriolytic enzyme</keyword>
<dbReference type="Proteomes" id="UP001595526">
    <property type="component" value="Unassembled WGS sequence"/>
</dbReference>
<keyword evidence="1" id="KW-0929">Antimicrobial</keyword>
<dbReference type="SMART" id="SM00047">
    <property type="entry name" value="LYZ2"/>
    <property type="match status" value="1"/>
</dbReference>
<keyword evidence="8" id="KW-1185">Reference proteome</keyword>
<dbReference type="InterPro" id="IPR018392">
    <property type="entry name" value="LysM"/>
</dbReference>
<dbReference type="Gene3D" id="1.10.530.10">
    <property type="match status" value="1"/>
</dbReference>
<dbReference type="Pfam" id="PF01832">
    <property type="entry name" value="Glucosaminidase"/>
    <property type="match status" value="1"/>
</dbReference>
<reference evidence="8" key="1">
    <citation type="journal article" date="2019" name="Int. J. Syst. Evol. Microbiol.">
        <title>The Global Catalogue of Microorganisms (GCM) 10K type strain sequencing project: providing services to taxonomists for standard genome sequencing and annotation.</title>
        <authorList>
            <consortium name="The Broad Institute Genomics Platform"/>
            <consortium name="The Broad Institute Genome Sequencing Center for Infectious Disease"/>
            <person name="Wu L."/>
            <person name="Ma J."/>
        </authorList>
    </citation>
    <scope>NUCLEOTIDE SEQUENCE [LARGE SCALE GENOMIC DNA]</scope>
    <source>
        <strain evidence="8">KCTC 52416</strain>
    </source>
</reference>
<dbReference type="SUPFAM" id="SSF54106">
    <property type="entry name" value="LysM domain"/>
    <property type="match status" value="1"/>
</dbReference>
<dbReference type="Pfam" id="PF01476">
    <property type="entry name" value="LysM"/>
    <property type="match status" value="1"/>
</dbReference>
<gene>
    <name evidence="7" type="ORF">ACFOET_00080</name>
</gene>
<feature type="region of interest" description="Disordered" evidence="5">
    <location>
        <begin position="27"/>
        <end position="56"/>
    </location>
</feature>
<dbReference type="PROSITE" id="PS51782">
    <property type="entry name" value="LYSM"/>
    <property type="match status" value="1"/>
</dbReference>
<proteinExistence type="predicted"/>